<evidence type="ECO:0000313" key="2">
    <source>
        <dbReference type="Proteomes" id="UP000265520"/>
    </source>
</evidence>
<sequence length="57" mass="6686">MHLLPKLRYPHSELLLLRSCMGIAKFFFGLRTCQPIYMMKAVVLFDKELRAAVEDIM</sequence>
<feature type="non-terminal residue" evidence="1">
    <location>
        <position position="57"/>
    </location>
</feature>
<proteinExistence type="predicted"/>
<organism evidence="1 2">
    <name type="scientific">Trifolium medium</name>
    <dbReference type="NCBI Taxonomy" id="97028"/>
    <lineage>
        <taxon>Eukaryota</taxon>
        <taxon>Viridiplantae</taxon>
        <taxon>Streptophyta</taxon>
        <taxon>Embryophyta</taxon>
        <taxon>Tracheophyta</taxon>
        <taxon>Spermatophyta</taxon>
        <taxon>Magnoliopsida</taxon>
        <taxon>eudicotyledons</taxon>
        <taxon>Gunneridae</taxon>
        <taxon>Pentapetalae</taxon>
        <taxon>rosids</taxon>
        <taxon>fabids</taxon>
        <taxon>Fabales</taxon>
        <taxon>Fabaceae</taxon>
        <taxon>Papilionoideae</taxon>
        <taxon>50 kb inversion clade</taxon>
        <taxon>NPAAA clade</taxon>
        <taxon>Hologalegina</taxon>
        <taxon>IRL clade</taxon>
        <taxon>Trifolieae</taxon>
        <taxon>Trifolium</taxon>
    </lineage>
</organism>
<dbReference type="EMBL" id="LXQA010339807">
    <property type="protein sequence ID" value="MCI45119.1"/>
    <property type="molecule type" value="Genomic_DNA"/>
</dbReference>
<dbReference type="AlphaFoldDB" id="A0A392S8V6"/>
<dbReference type="PANTHER" id="PTHR48462">
    <property type="entry name" value="PROTEIN, PUTATIVE-RELATED"/>
    <property type="match status" value="1"/>
</dbReference>
<reference evidence="1 2" key="1">
    <citation type="journal article" date="2018" name="Front. Plant Sci.">
        <title>Red Clover (Trifolium pratense) and Zigzag Clover (T. medium) - A Picture of Genomic Similarities and Differences.</title>
        <authorList>
            <person name="Dluhosova J."/>
            <person name="Istvanek J."/>
            <person name="Nedelnik J."/>
            <person name="Repkova J."/>
        </authorList>
    </citation>
    <scope>NUCLEOTIDE SEQUENCE [LARGE SCALE GENOMIC DNA]</scope>
    <source>
        <strain evidence="2">cv. 10/8</strain>
        <tissue evidence="1">Leaf</tissue>
    </source>
</reference>
<comment type="caution">
    <text evidence="1">The sequence shown here is derived from an EMBL/GenBank/DDBJ whole genome shotgun (WGS) entry which is preliminary data.</text>
</comment>
<accession>A0A392S8V6</accession>
<dbReference type="PANTHER" id="PTHR48462:SF1">
    <property type="entry name" value="PROTEIN, PUTATIVE-RELATED"/>
    <property type="match status" value="1"/>
</dbReference>
<name>A0A392S8V6_9FABA</name>
<keyword evidence="2" id="KW-1185">Reference proteome</keyword>
<evidence type="ECO:0000313" key="1">
    <source>
        <dbReference type="EMBL" id="MCI45119.1"/>
    </source>
</evidence>
<protein>
    <submittedName>
        <fullName evidence="1">Uncharacterized protein</fullName>
    </submittedName>
</protein>
<dbReference type="Proteomes" id="UP000265520">
    <property type="component" value="Unassembled WGS sequence"/>
</dbReference>